<dbReference type="InterPro" id="IPR050456">
    <property type="entry name" value="DeoC/FbaB_aldolase"/>
</dbReference>
<dbReference type="InterPro" id="IPR002915">
    <property type="entry name" value="DeoC/FbaB/LacD_aldolase"/>
</dbReference>
<organism evidence="1 2">
    <name type="scientific">Pendulispora rubella</name>
    <dbReference type="NCBI Taxonomy" id="2741070"/>
    <lineage>
        <taxon>Bacteria</taxon>
        <taxon>Pseudomonadati</taxon>
        <taxon>Myxococcota</taxon>
        <taxon>Myxococcia</taxon>
        <taxon>Myxococcales</taxon>
        <taxon>Sorangiineae</taxon>
        <taxon>Pendulisporaceae</taxon>
        <taxon>Pendulispora</taxon>
    </lineage>
</organism>
<dbReference type="PANTHER" id="PTHR47916">
    <property type="entry name" value="FRUCTOSE-BISPHOSPHATE ALDOLASE CLASS 1"/>
    <property type="match status" value="1"/>
</dbReference>
<sequence length="310" mass="34266">MRPTPDLGVRTSRPRLGNLSLSLGKRVRLHRLLYASGPRNGNLLVLPLDQGLEHGPADFFPNPAALNTDYPFRLAAEGNYSAMALGIGLAEKYMDQYAGTIPLILKLNGKTNIADDAEAVSPMFANVEDAVRLGADAVGYTLYIGSPRQDHEILQFQRVRQDCARFGMPIVMWAYPRGRAIDAKGGKGTLYAQDYAARVAEELGADIVKLHEPESDNERCPEPYRSLREDTAERLRRVVRSAGKTMVLFSGGEKNDDDDAVIHKVKLYMESGATGVMFGRNMWLRPYDRALALTQRVQTLMASRVGPDGE</sequence>
<dbReference type="PANTHER" id="PTHR47916:SF1">
    <property type="entry name" value="3-HYDROXY-5-PHOSPHONOOXYPENTANE-2,4-DIONE THIOLASE"/>
    <property type="match status" value="1"/>
</dbReference>
<reference evidence="1" key="1">
    <citation type="submission" date="2021-12" db="EMBL/GenBank/DDBJ databases">
        <title>Discovery of the Pendulisporaceae a myxobacterial family with distinct sporulation behavior and unique specialized metabolism.</title>
        <authorList>
            <person name="Garcia R."/>
            <person name="Popoff A."/>
            <person name="Bader C.D."/>
            <person name="Loehr J."/>
            <person name="Walesch S."/>
            <person name="Walt C."/>
            <person name="Boldt J."/>
            <person name="Bunk B."/>
            <person name="Haeckl F.J.F.P.J."/>
            <person name="Gunesch A.P."/>
            <person name="Birkelbach J."/>
            <person name="Nuebel U."/>
            <person name="Pietschmann T."/>
            <person name="Bach T."/>
            <person name="Mueller R."/>
        </authorList>
    </citation>
    <scope>NUCLEOTIDE SEQUENCE</scope>
    <source>
        <strain evidence="1">MSr11367</strain>
    </source>
</reference>
<accession>A0ABZ2LDT6</accession>
<gene>
    <name evidence="1" type="ORF">LVJ94_17905</name>
</gene>
<name>A0ABZ2LDT6_9BACT</name>
<dbReference type="EMBL" id="CP089983">
    <property type="protein sequence ID" value="WXB09096.1"/>
    <property type="molecule type" value="Genomic_DNA"/>
</dbReference>
<evidence type="ECO:0000313" key="1">
    <source>
        <dbReference type="EMBL" id="WXB09096.1"/>
    </source>
</evidence>
<dbReference type="SUPFAM" id="SSF51569">
    <property type="entry name" value="Aldolase"/>
    <property type="match status" value="1"/>
</dbReference>
<dbReference type="InterPro" id="IPR013785">
    <property type="entry name" value="Aldolase_TIM"/>
</dbReference>
<proteinExistence type="predicted"/>
<keyword evidence="2" id="KW-1185">Reference proteome</keyword>
<dbReference type="Proteomes" id="UP001374803">
    <property type="component" value="Chromosome"/>
</dbReference>
<dbReference type="RefSeq" id="WP_394838769.1">
    <property type="nucleotide sequence ID" value="NZ_CP089929.1"/>
</dbReference>
<dbReference type="Gene3D" id="3.20.20.70">
    <property type="entry name" value="Aldolase class I"/>
    <property type="match status" value="1"/>
</dbReference>
<dbReference type="SMART" id="SM01133">
    <property type="entry name" value="DeoC"/>
    <property type="match status" value="1"/>
</dbReference>
<evidence type="ECO:0008006" key="3">
    <source>
        <dbReference type="Google" id="ProtNLM"/>
    </source>
</evidence>
<dbReference type="InterPro" id="IPR041720">
    <property type="entry name" value="FbaB-like"/>
</dbReference>
<protein>
    <recommendedName>
        <fullName evidence="3">Fructose-bisphosphate aldolase</fullName>
    </recommendedName>
</protein>
<dbReference type="Pfam" id="PF01791">
    <property type="entry name" value="DeoC"/>
    <property type="match status" value="1"/>
</dbReference>
<dbReference type="PIRSF" id="PIRSF038992">
    <property type="entry name" value="Aldolase_Ia"/>
    <property type="match status" value="1"/>
</dbReference>
<evidence type="ECO:0000313" key="2">
    <source>
        <dbReference type="Proteomes" id="UP001374803"/>
    </source>
</evidence>